<reference evidence="3 4" key="1">
    <citation type="submission" date="2019-05" db="EMBL/GenBank/DDBJ databases">
        <title>Emergence of the Ug99 lineage of the wheat stem rust pathogen through somatic hybridization.</title>
        <authorList>
            <person name="Li F."/>
            <person name="Upadhyaya N.M."/>
            <person name="Sperschneider J."/>
            <person name="Matny O."/>
            <person name="Nguyen-Phuc H."/>
            <person name="Mago R."/>
            <person name="Raley C."/>
            <person name="Miller M.E."/>
            <person name="Silverstein K.A.T."/>
            <person name="Henningsen E."/>
            <person name="Hirsch C.D."/>
            <person name="Visser B."/>
            <person name="Pretorius Z.A."/>
            <person name="Steffenson B.J."/>
            <person name="Schwessinger B."/>
            <person name="Dodds P.N."/>
            <person name="Figueroa M."/>
        </authorList>
    </citation>
    <scope>NUCLEOTIDE SEQUENCE [LARGE SCALE GENOMIC DNA]</scope>
    <source>
        <strain evidence="3">21-0</strain>
    </source>
</reference>
<feature type="region of interest" description="Disordered" evidence="1">
    <location>
        <begin position="405"/>
        <end position="435"/>
    </location>
</feature>
<accession>A0A5B0M0Z4</accession>
<feature type="compositionally biased region" description="Basic and acidic residues" evidence="1">
    <location>
        <begin position="405"/>
        <end position="434"/>
    </location>
</feature>
<evidence type="ECO:0000313" key="4">
    <source>
        <dbReference type="Proteomes" id="UP000324748"/>
    </source>
</evidence>
<keyword evidence="2" id="KW-0732">Signal</keyword>
<feature type="chain" id="PRO_5022760433" evidence="2">
    <location>
        <begin position="25"/>
        <end position="742"/>
    </location>
</feature>
<feature type="signal peptide" evidence="2">
    <location>
        <begin position="1"/>
        <end position="24"/>
    </location>
</feature>
<dbReference type="AlphaFoldDB" id="A0A5B0M0Z4"/>
<gene>
    <name evidence="3" type="ORF">PGT21_012180</name>
</gene>
<keyword evidence="4" id="KW-1185">Reference proteome</keyword>
<dbReference type="Proteomes" id="UP000324748">
    <property type="component" value="Unassembled WGS sequence"/>
</dbReference>
<comment type="caution">
    <text evidence="3">The sequence shown here is derived from an EMBL/GenBank/DDBJ whole genome shotgun (WGS) entry which is preliminary data.</text>
</comment>
<proteinExistence type="predicted"/>
<evidence type="ECO:0000313" key="3">
    <source>
        <dbReference type="EMBL" id="KAA1070435.1"/>
    </source>
</evidence>
<evidence type="ECO:0000256" key="1">
    <source>
        <dbReference type="SAM" id="MobiDB-lite"/>
    </source>
</evidence>
<sequence>MQRPGSHTILSGFLVIVFTAFTNAAFTQSAHGPLLKPKTEPPELLALSCKNIPATSPSHPLSELDHSSPQDAHSLFNLVSPHEIPKSGVKPCKGSPPLHHHQIQMDGSSSKLDVTTDLTMGNSIGKRPWKANRQLASNFPQLVQPSGLQDDEIYPEENVSFHTYRKNSTPSPVKPHLQEQQPFPDDISSLAYANGYHEPPLESRVNNHKDSKRSDIHKECSTQNLLGKLGKPGFNPSGVVNDHEIPARTFIDFLGVGDSDKQRPYSSSHESIYKENQVPTNSPPDFHKGNFSLWKSYGVSPLLDLSINLDFGRISRIPDKTASSNKKIMDKEYLEYHISNFAFQEHEIPPNHFGQSMKPVAKLPTDTKYTHGLRKIDYFQIGQASHPLTMNSFLMKNGQVVDGKFKSNNDQVDPKGLKRKSPDLTEAGRDDTHQKTKAKNFLDFSSAPMSIKGIFGPFGKTKTSYINASDKQVPQPQEPIGKLVSHMKMTSSDHPEKYRNLNIYLYELKDTPKRTKLPRLTFKANSFKRKQSSEATKFYRESVLKLIKPEDKGRLIIKPSEFKFTASKFHRMSSSKVEKMSREEKYAFYTSKKRFFEDSKDTWFGYWALQTKLNFKAYCESRIPAEYQDVFPLFMFHVEMIRAIIPLPEEQSCGYTQKMAEACQFFEDSAKQRKENLDYLRKSKYGSGYLWDFLQPWIRHYSERLWTQMKDHNRDLSTAKGLINKLFSLSVENLTEHYRKLL</sequence>
<evidence type="ECO:0000256" key="2">
    <source>
        <dbReference type="SAM" id="SignalP"/>
    </source>
</evidence>
<feature type="region of interest" description="Disordered" evidence="1">
    <location>
        <begin position="260"/>
        <end position="281"/>
    </location>
</feature>
<organism evidence="3 4">
    <name type="scientific">Puccinia graminis f. sp. tritici</name>
    <dbReference type="NCBI Taxonomy" id="56615"/>
    <lineage>
        <taxon>Eukaryota</taxon>
        <taxon>Fungi</taxon>
        <taxon>Dikarya</taxon>
        <taxon>Basidiomycota</taxon>
        <taxon>Pucciniomycotina</taxon>
        <taxon>Pucciniomycetes</taxon>
        <taxon>Pucciniales</taxon>
        <taxon>Pucciniaceae</taxon>
        <taxon>Puccinia</taxon>
    </lineage>
</organism>
<protein>
    <submittedName>
        <fullName evidence="3">Uncharacterized protein</fullName>
    </submittedName>
</protein>
<dbReference type="EMBL" id="VSWC01000171">
    <property type="protein sequence ID" value="KAA1070435.1"/>
    <property type="molecule type" value="Genomic_DNA"/>
</dbReference>
<name>A0A5B0M0Z4_PUCGR</name>